<dbReference type="EMBL" id="WEGJ01000038">
    <property type="protein sequence ID" value="MQY15739.1"/>
    <property type="molecule type" value="Genomic_DNA"/>
</dbReference>
<organism evidence="1 2">
    <name type="scientific">Streptomyces smaragdinus</name>
    <dbReference type="NCBI Taxonomy" id="2585196"/>
    <lineage>
        <taxon>Bacteria</taxon>
        <taxon>Bacillati</taxon>
        <taxon>Actinomycetota</taxon>
        <taxon>Actinomycetes</taxon>
        <taxon>Kitasatosporales</taxon>
        <taxon>Streptomycetaceae</taxon>
        <taxon>Streptomyces</taxon>
    </lineage>
</organism>
<evidence type="ECO:0000313" key="1">
    <source>
        <dbReference type="EMBL" id="MQY15739.1"/>
    </source>
</evidence>
<comment type="caution">
    <text evidence="1">The sequence shown here is derived from an EMBL/GenBank/DDBJ whole genome shotgun (WGS) entry which is preliminary data.</text>
</comment>
<protein>
    <submittedName>
        <fullName evidence="1">Uncharacterized protein</fullName>
    </submittedName>
</protein>
<proteinExistence type="predicted"/>
<dbReference type="Proteomes" id="UP000466345">
    <property type="component" value="Unassembled WGS sequence"/>
</dbReference>
<gene>
    <name evidence="1" type="ORF">SRB5_59290</name>
</gene>
<keyword evidence="2" id="KW-1185">Reference proteome</keyword>
<sequence length="145" mass="15568">MTVLSIARRLPAVTRRAPVRRLDLMAAFWAHGRGRDRVLMLLAHSSLPAAAHAGVRLGHGVPADLVSLAPSPGGAAIVVRVHPRDLPPMWPVSLRVGDREAVVPAGMTLPPQTFRRGLRRYRSTGAVDPLGRFVVVTERGRGAAT</sequence>
<accession>A0A7K0CQJ6</accession>
<dbReference type="RefSeq" id="WP_153456544.1">
    <property type="nucleotide sequence ID" value="NZ_WEGJ01000038.1"/>
</dbReference>
<name>A0A7K0CQJ6_9ACTN</name>
<dbReference type="AlphaFoldDB" id="A0A7K0CQJ6"/>
<reference evidence="1 2" key="1">
    <citation type="submission" date="2019-10" db="EMBL/GenBank/DDBJ databases">
        <title>Streptomyces smaragdinus sp. nov. and Streptomyces fabii sp. nov., isolated from the gut of fungus growing-termite Macrotermes natalensis.</title>
        <authorList>
            <person name="Schwitalla J."/>
            <person name="Benndorf R."/>
            <person name="Martin K."/>
            <person name="De Beer W."/>
            <person name="Kaster A.-K."/>
            <person name="Vollmers J."/>
            <person name="Poulsen M."/>
            <person name="Beemelmanns C."/>
        </authorList>
    </citation>
    <scope>NUCLEOTIDE SEQUENCE [LARGE SCALE GENOMIC DNA]</scope>
    <source>
        <strain evidence="1 2">RB5</strain>
    </source>
</reference>
<evidence type="ECO:0000313" key="2">
    <source>
        <dbReference type="Proteomes" id="UP000466345"/>
    </source>
</evidence>